<evidence type="ECO:0000256" key="2">
    <source>
        <dbReference type="SAM" id="SignalP"/>
    </source>
</evidence>
<dbReference type="AlphaFoldDB" id="A0A1M5HJI5"/>
<sequence length="146" mass="16495">MKTFNTIILSVAFILATSAVSYAQSDHANKKIKTYINNMVQKVETAEEPGQKRAILNKSFDKMIEAFDRVESMSRIPEKDKEGIALLKTSILEKQQELNGDKGFKRVADRQLDSFANYVQQDMEQANTITISVTTLLLIIIILLLI</sequence>
<keyword evidence="4" id="KW-1185">Reference proteome</keyword>
<name>A0A1M5HJI5_9BACT</name>
<dbReference type="Proteomes" id="UP000184041">
    <property type="component" value="Unassembled WGS sequence"/>
</dbReference>
<feature type="chain" id="PRO_5012928787" evidence="2">
    <location>
        <begin position="24"/>
        <end position="146"/>
    </location>
</feature>
<proteinExistence type="predicted"/>
<dbReference type="RefSeq" id="WP_073066959.1">
    <property type="nucleotide sequence ID" value="NZ_FQUS01000020.1"/>
</dbReference>
<evidence type="ECO:0000313" key="4">
    <source>
        <dbReference type="Proteomes" id="UP000184041"/>
    </source>
</evidence>
<keyword evidence="1" id="KW-0812">Transmembrane</keyword>
<organism evidence="3 4">
    <name type="scientific">Fodinibius roseus</name>
    <dbReference type="NCBI Taxonomy" id="1194090"/>
    <lineage>
        <taxon>Bacteria</taxon>
        <taxon>Pseudomonadati</taxon>
        <taxon>Balneolota</taxon>
        <taxon>Balneolia</taxon>
        <taxon>Balneolales</taxon>
        <taxon>Balneolaceae</taxon>
        <taxon>Fodinibius</taxon>
    </lineage>
</organism>
<protein>
    <submittedName>
        <fullName evidence="3">Uncharacterized protein</fullName>
    </submittedName>
</protein>
<dbReference type="OrthoDB" id="1524707at2"/>
<gene>
    <name evidence="3" type="ORF">SAMN05443144_12062</name>
</gene>
<accession>A0A1M5HJI5</accession>
<dbReference type="STRING" id="1194090.SAMN05443144_12062"/>
<dbReference type="EMBL" id="FQUS01000020">
    <property type="protein sequence ID" value="SHG16139.1"/>
    <property type="molecule type" value="Genomic_DNA"/>
</dbReference>
<evidence type="ECO:0000313" key="3">
    <source>
        <dbReference type="EMBL" id="SHG16139.1"/>
    </source>
</evidence>
<keyword evidence="1" id="KW-1133">Transmembrane helix</keyword>
<keyword evidence="2" id="KW-0732">Signal</keyword>
<evidence type="ECO:0000256" key="1">
    <source>
        <dbReference type="SAM" id="Phobius"/>
    </source>
</evidence>
<feature type="signal peptide" evidence="2">
    <location>
        <begin position="1"/>
        <end position="23"/>
    </location>
</feature>
<reference evidence="3 4" key="1">
    <citation type="submission" date="2016-11" db="EMBL/GenBank/DDBJ databases">
        <authorList>
            <person name="Jaros S."/>
            <person name="Januszkiewicz K."/>
            <person name="Wedrychowicz H."/>
        </authorList>
    </citation>
    <scope>NUCLEOTIDE SEQUENCE [LARGE SCALE GENOMIC DNA]</scope>
    <source>
        <strain evidence="3 4">DSM 21986</strain>
    </source>
</reference>
<feature type="transmembrane region" description="Helical" evidence="1">
    <location>
        <begin position="126"/>
        <end position="145"/>
    </location>
</feature>
<keyword evidence="1" id="KW-0472">Membrane</keyword>